<dbReference type="Pfam" id="PF02674">
    <property type="entry name" value="Colicin_V"/>
    <property type="match status" value="1"/>
</dbReference>
<keyword evidence="4 5" id="KW-0472">Membrane</keyword>
<dbReference type="InterPro" id="IPR003825">
    <property type="entry name" value="Colicin-V_CvpA"/>
</dbReference>
<evidence type="ECO:0000256" key="5">
    <source>
        <dbReference type="SAM" id="Phobius"/>
    </source>
</evidence>
<dbReference type="PANTHER" id="PTHR36926">
    <property type="entry name" value="COLICIN V PRODUCTION PROTEIN"/>
    <property type="match status" value="1"/>
</dbReference>
<organism evidence="6">
    <name type="scientific">marine metagenome</name>
    <dbReference type="NCBI Taxonomy" id="408172"/>
    <lineage>
        <taxon>unclassified sequences</taxon>
        <taxon>metagenomes</taxon>
        <taxon>ecological metagenomes</taxon>
    </lineage>
</organism>
<comment type="subcellular location">
    <subcellularLocation>
        <location evidence="1">Membrane</location>
        <topology evidence="1">Multi-pass membrane protein</topology>
    </subcellularLocation>
</comment>
<evidence type="ECO:0008006" key="7">
    <source>
        <dbReference type="Google" id="ProtNLM"/>
    </source>
</evidence>
<keyword evidence="3 5" id="KW-1133">Transmembrane helix</keyword>
<feature type="transmembrane region" description="Helical" evidence="5">
    <location>
        <begin position="6"/>
        <end position="24"/>
    </location>
</feature>
<keyword evidence="2 5" id="KW-0812">Transmembrane</keyword>
<accession>A0A381NEN5</accession>
<evidence type="ECO:0000256" key="1">
    <source>
        <dbReference type="ARBA" id="ARBA00004141"/>
    </source>
</evidence>
<dbReference type="GO" id="GO:0016020">
    <property type="term" value="C:membrane"/>
    <property type="evidence" value="ECO:0007669"/>
    <property type="project" value="UniProtKB-SubCell"/>
</dbReference>
<evidence type="ECO:0000313" key="6">
    <source>
        <dbReference type="EMBL" id="SUZ53046.1"/>
    </source>
</evidence>
<sequence>MNEVDTAILVVTVLSFIFGLWRGLVNEVLSLVTWIAALLVARIYSEYLAGLLVSFLENDSVRYVTAFALIFVVVMMLGTLLNRMLSKLMTITGFKLVDCLLGGVFGIARGLLIVLFVVFISSVFVSQTEQWQQSVLMPYALVAIEWSRIFINDMNSINLGQ</sequence>
<name>A0A381NEN5_9ZZZZ</name>
<dbReference type="InterPro" id="IPR052719">
    <property type="entry name" value="CvpA-like"/>
</dbReference>
<feature type="transmembrane region" description="Helical" evidence="5">
    <location>
        <begin position="61"/>
        <end position="81"/>
    </location>
</feature>
<evidence type="ECO:0000256" key="3">
    <source>
        <dbReference type="ARBA" id="ARBA00022989"/>
    </source>
</evidence>
<reference evidence="6" key="1">
    <citation type="submission" date="2018-05" db="EMBL/GenBank/DDBJ databases">
        <authorList>
            <person name="Lanie J.A."/>
            <person name="Ng W.-L."/>
            <person name="Kazmierczak K.M."/>
            <person name="Andrzejewski T.M."/>
            <person name="Davidsen T.M."/>
            <person name="Wayne K.J."/>
            <person name="Tettelin H."/>
            <person name="Glass J.I."/>
            <person name="Rusch D."/>
            <person name="Podicherti R."/>
            <person name="Tsui H.-C.T."/>
            <person name="Winkler M.E."/>
        </authorList>
    </citation>
    <scope>NUCLEOTIDE SEQUENCE</scope>
</reference>
<dbReference type="AlphaFoldDB" id="A0A381NEN5"/>
<evidence type="ECO:0000256" key="2">
    <source>
        <dbReference type="ARBA" id="ARBA00022692"/>
    </source>
</evidence>
<feature type="transmembrane region" description="Helical" evidence="5">
    <location>
        <begin position="31"/>
        <end position="55"/>
    </location>
</feature>
<gene>
    <name evidence="6" type="ORF">METZ01_LOCUS5900</name>
</gene>
<feature type="transmembrane region" description="Helical" evidence="5">
    <location>
        <begin position="101"/>
        <end position="125"/>
    </location>
</feature>
<proteinExistence type="predicted"/>
<evidence type="ECO:0000256" key="4">
    <source>
        <dbReference type="ARBA" id="ARBA00023136"/>
    </source>
</evidence>
<dbReference type="PANTHER" id="PTHR36926:SF1">
    <property type="entry name" value="COLICIN V PRODUCTION PROTEIN"/>
    <property type="match status" value="1"/>
</dbReference>
<dbReference type="EMBL" id="UINC01000310">
    <property type="protein sequence ID" value="SUZ53046.1"/>
    <property type="molecule type" value="Genomic_DNA"/>
</dbReference>
<protein>
    <recommendedName>
        <fullName evidence="7">Colicin V production protein</fullName>
    </recommendedName>
</protein>
<dbReference type="GO" id="GO:0009403">
    <property type="term" value="P:toxin biosynthetic process"/>
    <property type="evidence" value="ECO:0007669"/>
    <property type="project" value="InterPro"/>
</dbReference>